<evidence type="ECO:0000313" key="3">
    <source>
        <dbReference type="EMBL" id="UOQ61778.1"/>
    </source>
</evidence>
<evidence type="ECO:0000259" key="2">
    <source>
        <dbReference type="PROSITE" id="PS51186"/>
    </source>
</evidence>
<dbReference type="PROSITE" id="PS51186">
    <property type="entry name" value="GNAT"/>
    <property type="match status" value="1"/>
</dbReference>
<dbReference type="InterPro" id="IPR016181">
    <property type="entry name" value="Acyl_CoA_acyltransferase"/>
</dbReference>
<accession>A0ABY4FZU0</accession>
<keyword evidence="4" id="KW-1185">Reference proteome</keyword>
<protein>
    <submittedName>
        <fullName evidence="3">GNAT family N-acetyltransferase</fullName>
    </submittedName>
</protein>
<feature type="domain" description="N-acetyltransferase" evidence="2">
    <location>
        <begin position="67"/>
        <end position="212"/>
    </location>
</feature>
<dbReference type="InterPro" id="IPR052523">
    <property type="entry name" value="Trichothecene_AcTrans"/>
</dbReference>
<dbReference type="InterPro" id="IPR000182">
    <property type="entry name" value="GNAT_dom"/>
</dbReference>
<gene>
    <name evidence="3" type="ORF">MUN76_07440</name>
</gene>
<name>A0ABY4FZU0_9MICO</name>
<evidence type="ECO:0000313" key="4">
    <source>
        <dbReference type="Proteomes" id="UP000831775"/>
    </source>
</evidence>
<sequence>MTERSTPAPAPLGRDPRPATSADADAMAEVLADAFFDDPVWGPAFPDVARRREQARAYWRFVVAEALRFPDSLVAEDSDARIGAVAVWFPPGAAEIREESAERYDALVRDLLGEDAAAALAEGSGRFAEARPDVPHAYLTLLAVAPTVRGRGAGMALLASALRHFDAAGIPTYLESSNPANDLRYEALGYRPHGLVRLAGGQVVQTYWRDPA</sequence>
<dbReference type="Proteomes" id="UP000831775">
    <property type="component" value="Chromosome"/>
</dbReference>
<organism evidence="3 4">
    <name type="scientific">Leucobacter rhizosphaerae</name>
    <dbReference type="NCBI Taxonomy" id="2932245"/>
    <lineage>
        <taxon>Bacteria</taxon>
        <taxon>Bacillati</taxon>
        <taxon>Actinomycetota</taxon>
        <taxon>Actinomycetes</taxon>
        <taxon>Micrococcales</taxon>
        <taxon>Microbacteriaceae</taxon>
        <taxon>Leucobacter</taxon>
    </lineage>
</organism>
<dbReference type="RefSeq" id="WP_244688506.1">
    <property type="nucleotide sequence ID" value="NZ_CP095043.1"/>
</dbReference>
<dbReference type="Gene3D" id="3.40.630.30">
    <property type="match status" value="1"/>
</dbReference>
<evidence type="ECO:0000256" key="1">
    <source>
        <dbReference type="SAM" id="MobiDB-lite"/>
    </source>
</evidence>
<dbReference type="Pfam" id="PF00583">
    <property type="entry name" value="Acetyltransf_1"/>
    <property type="match status" value="1"/>
</dbReference>
<reference evidence="3 4" key="1">
    <citation type="submission" date="2022-04" db="EMBL/GenBank/DDBJ databases">
        <title>Leucobacter sp. isolated from rhizosphere of onion.</title>
        <authorList>
            <person name="Won M."/>
            <person name="Lee C.-M."/>
            <person name="Woen H.-Y."/>
            <person name="Kwon S.-W."/>
        </authorList>
    </citation>
    <scope>NUCLEOTIDE SEQUENCE [LARGE SCALE GENOMIC DNA]</scope>
    <source>
        <strain evidence="3 4">H25R-14</strain>
    </source>
</reference>
<dbReference type="CDD" id="cd04301">
    <property type="entry name" value="NAT_SF"/>
    <property type="match status" value="1"/>
</dbReference>
<proteinExistence type="predicted"/>
<feature type="region of interest" description="Disordered" evidence="1">
    <location>
        <begin position="1"/>
        <end position="22"/>
    </location>
</feature>
<dbReference type="EMBL" id="CP095043">
    <property type="protein sequence ID" value="UOQ61778.1"/>
    <property type="molecule type" value="Genomic_DNA"/>
</dbReference>
<dbReference type="PANTHER" id="PTHR42791">
    <property type="entry name" value="GNAT FAMILY ACETYLTRANSFERASE"/>
    <property type="match status" value="1"/>
</dbReference>
<dbReference type="PANTHER" id="PTHR42791:SF1">
    <property type="entry name" value="N-ACETYLTRANSFERASE DOMAIN-CONTAINING PROTEIN"/>
    <property type="match status" value="1"/>
</dbReference>
<dbReference type="SUPFAM" id="SSF55729">
    <property type="entry name" value="Acyl-CoA N-acyltransferases (Nat)"/>
    <property type="match status" value="1"/>
</dbReference>